<dbReference type="SFLD" id="SFLDG01205">
    <property type="entry name" value="AMPS.1"/>
    <property type="match status" value="1"/>
</dbReference>
<protein>
    <submittedName>
        <fullName evidence="4">S-crystallin 4-like</fullName>
    </submittedName>
</protein>
<dbReference type="PROSITE" id="PS50404">
    <property type="entry name" value="GST_NTER"/>
    <property type="match status" value="1"/>
</dbReference>
<dbReference type="InterPro" id="IPR010987">
    <property type="entry name" value="Glutathione-S-Trfase_C-like"/>
</dbReference>
<dbReference type="InterPro" id="IPR036282">
    <property type="entry name" value="Glutathione-S-Trfase_C_sf"/>
</dbReference>
<organism evidence="3 4">
    <name type="scientific">Acanthaster planci</name>
    <name type="common">Crown-of-thorns starfish</name>
    <dbReference type="NCBI Taxonomy" id="133434"/>
    <lineage>
        <taxon>Eukaryota</taxon>
        <taxon>Metazoa</taxon>
        <taxon>Echinodermata</taxon>
        <taxon>Eleutherozoa</taxon>
        <taxon>Asterozoa</taxon>
        <taxon>Asteroidea</taxon>
        <taxon>Valvatacea</taxon>
        <taxon>Valvatida</taxon>
        <taxon>Acanthasteridae</taxon>
        <taxon>Acanthaster</taxon>
    </lineage>
</organism>
<dbReference type="AlphaFoldDB" id="A0A8B7XI83"/>
<dbReference type="SFLD" id="SFLDS00019">
    <property type="entry name" value="Glutathione_Transferase_(cytos"/>
    <property type="match status" value="1"/>
</dbReference>
<dbReference type="Proteomes" id="UP000694845">
    <property type="component" value="Unplaced"/>
</dbReference>
<evidence type="ECO:0000313" key="4">
    <source>
        <dbReference type="RefSeq" id="XP_022079645.1"/>
    </source>
</evidence>
<accession>A0A8B7XI83</accession>
<dbReference type="OrthoDB" id="414243at2759"/>
<dbReference type="KEGG" id="aplc:110973259"/>
<evidence type="ECO:0000313" key="3">
    <source>
        <dbReference type="Proteomes" id="UP000694845"/>
    </source>
</evidence>
<dbReference type="FunFam" id="3.40.30.10:FF:000258">
    <property type="entry name" value="Glutathione S-transferase"/>
    <property type="match status" value="1"/>
</dbReference>
<dbReference type="PROSITE" id="PS50405">
    <property type="entry name" value="GST_CTER"/>
    <property type="match status" value="1"/>
</dbReference>
<dbReference type="PANTHER" id="PTHR11571">
    <property type="entry name" value="GLUTATHIONE S-TRANSFERASE"/>
    <property type="match status" value="1"/>
</dbReference>
<dbReference type="GO" id="GO:0004364">
    <property type="term" value="F:glutathione transferase activity"/>
    <property type="evidence" value="ECO:0007669"/>
    <property type="project" value="TreeGrafter"/>
</dbReference>
<evidence type="ECO:0000259" key="2">
    <source>
        <dbReference type="PROSITE" id="PS50405"/>
    </source>
</evidence>
<dbReference type="InterPro" id="IPR040079">
    <property type="entry name" value="Glutathione_S-Trfase"/>
</dbReference>
<dbReference type="Gene3D" id="1.20.1050.130">
    <property type="match status" value="1"/>
</dbReference>
<dbReference type="SFLD" id="SFLDG00363">
    <property type="entry name" value="AMPS_(cytGST):_Alpha-__Mu-__Pi"/>
    <property type="match status" value="1"/>
</dbReference>
<dbReference type="RefSeq" id="XP_022079645.1">
    <property type="nucleotide sequence ID" value="XM_022223953.1"/>
</dbReference>
<dbReference type="GeneID" id="110973259"/>
<keyword evidence="3" id="KW-1185">Reference proteome</keyword>
<dbReference type="InterPro" id="IPR036249">
    <property type="entry name" value="Thioredoxin-like_sf"/>
</dbReference>
<feature type="domain" description="GST N-terminal" evidence="1">
    <location>
        <begin position="2"/>
        <end position="79"/>
    </location>
</feature>
<dbReference type="FunFam" id="1.20.1050.10:FF:000030">
    <property type="entry name" value="Glutathione S-transferase S1"/>
    <property type="match status" value="1"/>
</dbReference>
<name>A0A8B7XI83_ACAPL</name>
<dbReference type="SUPFAM" id="SSF47616">
    <property type="entry name" value="GST C-terminal domain-like"/>
    <property type="match status" value="1"/>
</dbReference>
<dbReference type="Pfam" id="PF02798">
    <property type="entry name" value="GST_N"/>
    <property type="match status" value="1"/>
</dbReference>
<dbReference type="CDD" id="cd03039">
    <property type="entry name" value="GST_N_Sigma_like"/>
    <property type="match status" value="1"/>
</dbReference>
<feature type="domain" description="GST C-terminal" evidence="2">
    <location>
        <begin position="81"/>
        <end position="211"/>
    </location>
</feature>
<dbReference type="InterPro" id="IPR004045">
    <property type="entry name" value="Glutathione_S-Trfase_N"/>
</dbReference>
<gene>
    <name evidence="4" type="primary">LOC110973259</name>
</gene>
<dbReference type="GO" id="GO:0006749">
    <property type="term" value="P:glutathione metabolic process"/>
    <property type="evidence" value="ECO:0007669"/>
    <property type="project" value="TreeGrafter"/>
</dbReference>
<dbReference type="PANTHER" id="PTHR11571:SF150">
    <property type="entry name" value="GLUTATHIONE S-TRANSFERASE"/>
    <property type="match status" value="1"/>
</dbReference>
<dbReference type="SUPFAM" id="SSF52833">
    <property type="entry name" value="Thioredoxin-like"/>
    <property type="match status" value="1"/>
</dbReference>
<dbReference type="OMA" id="AKEPNIA"/>
<proteinExistence type="predicted"/>
<dbReference type="Pfam" id="PF14497">
    <property type="entry name" value="GST_C_3"/>
    <property type="match status" value="1"/>
</dbReference>
<dbReference type="CDD" id="cd03192">
    <property type="entry name" value="GST_C_Sigma_like"/>
    <property type="match status" value="1"/>
</dbReference>
<reference evidence="4" key="1">
    <citation type="submission" date="2025-08" db="UniProtKB">
        <authorList>
            <consortium name="RefSeq"/>
        </authorList>
    </citation>
    <scope>IDENTIFICATION</scope>
</reference>
<sequence length="211" mass="23969">MPSYKVVYGNNRGLAEPTRMLLACAGQEFEDVRYTSEEWQNHKAEAPMQQRPYMEVDGKKIPQSRAMHGFVAREFGLNGSNNEETTKIDVIIATLEDVRLSVGRVVFYEKDEDKKKEKVLELYAQTVPKSFAALEKMLVANNGGDGFFVGSKISRADIFFYVSMEFMAAVQQDFPVQDEVRKSPKLAALMERVAKEPNIAAYLAKRPQTKW</sequence>
<dbReference type="InterPro" id="IPR004046">
    <property type="entry name" value="GST_C"/>
</dbReference>
<evidence type="ECO:0000259" key="1">
    <source>
        <dbReference type="PROSITE" id="PS50404"/>
    </source>
</evidence>
<dbReference type="InterPro" id="IPR050213">
    <property type="entry name" value="GST_superfamily"/>
</dbReference>